<evidence type="ECO:0000256" key="2">
    <source>
        <dbReference type="SAM" id="SignalP"/>
    </source>
</evidence>
<proteinExistence type="predicted"/>
<dbReference type="AlphaFoldDB" id="A0A5N0EI70"/>
<feature type="transmembrane region" description="Helical" evidence="1">
    <location>
        <begin position="622"/>
        <end position="643"/>
    </location>
</feature>
<keyword evidence="2" id="KW-0732">Signal</keyword>
<accession>A0A5N0EI70</accession>
<evidence type="ECO:0008006" key="5">
    <source>
        <dbReference type="Google" id="ProtNLM"/>
    </source>
</evidence>
<feature type="signal peptide" evidence="2">
    <location>
        <begin position="1"/>
        <end position="37"/>
    </location>
</feature>
<dbReference type="RefSeq" id="WP_150401267.1">
    <property type="nucleotide sequence ID" value="NZ_VXLC01000003.1"/>
</dbReference>
<feature type="chain" id="PRO_5024396966" description="Cellulose biosynthesis cyclic di-GMP-binding regulatory protein BcsB" evidence="2">
    <location>
        <begin position="38"/>
        <end position="648"/>
    </location>
</feature>
<dbReference type="Proteomes" id="UP000323876">
    <property type="component" value="Unassembled WGS sequence"/>
</dbReference>
<organism evidence="3 4">
    <name type="scientific">Nocardia colli</name>
    <dbReference type="NCBI Taxonomy" id="2545717"/>
    <lineage>
        <taxon>Bacteria</taxon>
        <taxon>Bacillati</taxon>
        <taxon>Actinomycetota</taxon>
        <taxon>Actinomycetes</taxon>
        <taxon>Mycobacteriales</taxon>
        <taxon>Nocardiaceae</taxon>
        <taxon>Nocardia</taxon>
    </lineage>
</organism>
<keyword evidence="4" id="KW-1185">Reference proteome</keyword>
<dbReference type="OrthoDB" id="4588955at2"/>
<sequence>MTLRADSGVTRRLPGWRRSVAVVAAAVALSAAPIAKAEPRDVPLGLPSLGLGTSLAFPGAEHQVSVNIPVLPGLAPTALIGTIQLPPHVARGSLEVHSGERLIDRIELPLVPRGPIRLSLAGAEIVDNAIAVTVTSSLISEAGACVVDWLGRPLTLTEAAVVYNGEEQQPTTVADFLPPVLEKLTVYLPASPSKVESAAAMSLTTAVIARYGNQPVAVDVRAVQPGSTVPDHPPGFLERQVVIGESADAALRLATGPTPVLTINGTDKTLPDQMRLLVSDLAKVAISSAATAVALPPAPQIAPDSTTLGALGQTQLSATAIGPVRVDVGIDQSRLGRPSKDVRVRLRGSYTPLPDTLNGQLTVSTGTTYIDSWPVDGSGRFDRWISIPNSILGRFTTLSVTLQQAGLTHGCGLEAPLTLTIEPSSEVTSNVSTPPIPGGFGALPQALLPEVQIGLRTPGFADTVRAVTVLTGLQRLTSIPLRPELVTFDQAVASKSPAVLIAANGDVPESIRLPLRQTDAGLALTGDDGKTISKITTDPATPFASLQSTWSGGRTVVVGSSSDTPERLDRVLGWLNADPNRWSRLHGAVLFQAGDRTPEFLDPATAAPKTSDSSEMTSLAKILTAAGAAVVLLGLLIGLILLLRRGRR</sequence>
<name>A0A5N0EI70_9NOCA</name>
<protein>
    <recommendedName>
        <fullName evidence="5">Cellulose biosynthesis cyclic di-GMP-binding regulatory protein BcsB</fullName>
    </recommendedName>
</protein>
<gene>
    <name evidence="3" type="ORF">F3087_08330</name>
</gene>
<comment type="caution">
    <text evidence="3">The sequence shown here is derived from an EMBL/GenBank/DDBJ whole genome shotgun (WGS) entry which is preliminary data.</text>
</comment>
<dbReference type="EMBL" id="VXLC01000003">
    <property type="protein sequence ID" value="KAA8888992.1"/>
    <property type="molecule type" value="Genomic_DNA"/>
</dbReference>
<evidence type="ECO:0000313" key="3">
    <source>
        <dbReference type="EMBL" id="KAA8888992.1"/>
    </source>
</evidence>
<keyword evidence="1" id="KW-1133">Transmembrane helix</keyword>
<keyword evidence="1" id="KW-0472">Membrane</keyword>
<keyword evidence="1" id="KW-0812">Transmembrane</keyword>
<evidence type="ECO:0000313" key="4">
    <source>
        <dbReference type="Proteomes" id="UP000323876"/>
    </source>
</evidence>
<evidence type="ECO:0000256" key="1">
    <source>
        <dbReference type="SAM" id="Phobius"/>
    </source>
</evidence>
<reference evidence="3 4" key="1">
    <citation type="submission" date="2019-09" db="EMBL/GenBank/DDBJ databases">
        <authorList>
            <person name="Wang X."/>
        </authorList>
    </citation>
    <scope>NUCLEOTIDE SEQUENCE [LARGE SCALE GENOMIC DNA]</scope>
    <source>
        <strain evidence="3 4">CICC 11023</strain>
    </source>
</reference>